<proteinExistence type="predicted"/>
<dbReference type="EMBL" id="ML120380">
    <property type="protein sequence ID" value="RPB00399.1"/>
    <property type="molecule type" value="Genomic_DNA"/>
</dbReference>
<feature type="compositionally biased region" description="Low complexity" evidence="1">
    <location>
        <begin position="8"/>
        <end position="19"/>
    </location>
</feature>
<dbReference type="AlphaFoldDB" id="A0A3N4JTP7"/>
<gene>
    <name evidence="2" type="ORF">L873DRAFT_1805230</name>
</gene>
<feature type="region of interest" description="Disordered" evidence="1">
    <location>
        <begin position="1"/>
        <end position="34"/>
    </location>
</feature>
<evidence type="ECO:0000256" key="1">
    <source>
        <dbReference type="SAM" id="MobiDB-lite"/>
    </source>
</evidence>
<reference evidence="2 3" key="1">
    <citation type="journal article" date="2018" name="Nat. Ecol. Evol.">
        <title>Pezizomycetes genomes reveal the molecular basis of ectomycorrhizal truffle lifestyle.</title>
        <authorList>
            <person name="Murat C."/>
            <person name="Payen T."/>
            <person name="Noel B."/>
            <person name="Kuo A."/>
            <person name="Morin E."/>
            <person name="Chen J."/>
            <person name="Kohler A."/>
            <person name="Krizsan K."/>
            <person name="Balestrini R."/>
            <person name="Da Silva C."/>
            <person name="Montanini B."/>
            <person name="Hainaut M."/>
            <person name="Levati E."/>
            <person name="Barry K.W."/>
            <person name="Belfiori B."/>
            <person name="Cichocki N."/>
            <person name="Clum A."/>
            <person name="Dockter R.B."/>
            <person name="Fauchery L."/>
            <person name="Guy J."/>
            <person name="Iotti M."/>
            <person name="Le Tacon F."/>
            <person name="Lindquist E.A."/>
            <person name="Lipzen A."/>
            <person name="Malagnac F."/>
            <person name="Mello A."/>
            <person name="Molinier V."/>
            <person name="Miyauchi S."/>
            <person name="Poulain J."/>
            <person name="Riccioni C."/>
            <person name="Rubini A."/>
            <person name="Sitrit Y."/>
            <person name="Splivallo R."/>
            <person name="Traeger S."/>
            <person name="Wang M."/>
            <person name="Zifcakova L."/>
            <person name="Wipf D."/>
            <person name="Zambonelli A."/>
            <person name="Paolocci F."/>
            <person name="Nowrousian M."/>
            <person name="Ottonello S."/>
            <person name="Baldrian P."/>
            <person name="Spatafora J.W."/>
            <person name="Henrissat B."/>
            <person name="Nagy L.G."/>
            <person name="Aury J.M."/>
            <person name="Wincker P."/>
            <person name="Grigoriev I.V."/>
            <person name="Bonfante P."/>
            <person name="Martin F.M."/>
        </authorList>
    </citation>
    <scope>NUCLEOTIDE SEQUENCE [LARGE SCALE GENOMIC DNA]</scope>
    <source>
        <strain evidence="2 3">120613-1</strain>
    </source>
</reference>
<evidence type="ECO:0000313" key="3">
    <source>
        <dbReference type="Proteomes" id="UP000276215"/>
    </source>
</evidence>
<dbReference type="OrthoDB" id="10625274at2759"/>
<feature type="compositionally biased region" description="Polar residues" evidence="1">
    <location>
        <begin position="138"/>
        <end position="150"/>
    </location>
</feature>
<evidence type="ECO:0000313" key="2">
    <source>
        <dbReference type="EMBL" id="RPB00399.1"/>
    </source>
</evidence>
<feature type="compositionally biased region" description="Polar residues" evidence="1">
    <location>
        <begin position="22"/>
        <end position="34"/>
    </location>
</feature>
<accession>A0A3N4JTP7</accession>
<protein>
    <submittedName>
        <fullName evidence="2">Uncharacterized protein</fullName>
    </submittedName>
</protein>
<name>A0A3N4JTP7_9PEZI</name>
<keyword evidence="3" id="KW-1185">Reference proteome</keyword>
<feature type="region of interest" description="Disordered" evidence="1">
    <location>
        <begin position="126"/>
        <end position="155"/>
    </location>
</feature>
<sequence length="188" mass="20402">MAEPNHASTTSSSTSSTDSSHPEPNSLTSFSRNDQQPVRVFGDLRPWIFILPSIPSVTLPTDCDVLPVMAEPRAGTLAFFELERDLALAMNAPLESNLTAKEVSDAFQSGEVPISDMKKRMARAKKRKLPTAHERSEISGSKNQLISEGPQTGGVTAGTSEGVVQAESVGGLLAMMVFRARRWSWPKF</sequence>
<dbReference type="Proteomes" id="UP000276215">
    <property type="component" value="Unassembled WGS sequence"/>
</dbReference>
<organism evidence="2 3">
    <name type="scientific">Choiromyces venosus 120613-1</name>
    <dbReference type="NCBI Taxonomy" id="1336337"/>
    <lineage>
        <taxon>Eukaryota</taxon>
        <taxon>Fungi</taxon>
        <taxon>Dikarya</taxon>
        <taxon>Ascomycota</taxon>
        <taxon>Pezizomycotina</taxon>
        <taxon>Pezizomycetes</taxon>
        <taxon>Pezizales</taxon>
        <taxon>Tuberaceae</taxon>
        <taxon>Choiromyces</taxon>
    </lineage>
</organism>